<evidence type="ECO:0000256" key="1">
    <source>
        <dbReference type="SAM" id="SignalP"/>
    </source>
</evidence>
<dbReference type="AlphaFoldDB" id="A0A366M721"/>
<protein>
    <submittedName>
        <fullName evidence="2">Uncharacterized protein</fullName>
    </submittedName>
</protein>
<dbReference type="SUPFAM" id="SSF50969">
    <property type="entry name" value="YVTN repeat-like/Quinoprotein amine dehydrogenase"/>
    <property type="match status" value="1"/>
</dbReference>
<evidence type="ECO:0000313" key="3">
    <source>
        <dbReference type="Proteomes" id="UP000253303"/>
    </source>
</evidence>
<comment type="caution">
    <text evidence="2">The sequence shown here is derived from an EMBL/GenBank/DDBJ whole genome shotgun (WGS) entry which is preliminary data.</text>
</comment>
<dbReference type="RefSeq" id="WP_113979255.1">
    <property type="nucleotide sequence ID" value="NZ_QMEY01000001.1"/>
</dbReference>
<organism evidence="2 3">
    <name type="scientific">Spongiactinospora rosea</name>
    <dbReference type="NCBI Taxonomy" id="2248750"/>
    <lineage>
        <taxon>Bacteria</taxon>
        <taxon>Bacillati</taxon>
        <taxon>Actinomycetota</taxon>
        <taxon>Actinomycetes</taxon>
        <taxon>Streptosporangiales</taxon>
        <taxon>Streptosporangiaceae</taxon>
        <taxon>Spongiactinospora</taxon>
    </lineage>
</organism>
<keyword evidence="1" id="KW-0732">Signal</keyword>
<dbReference type="InterPro" id="IPR011044">
    <property type="entry name" value="Quino_amine_DH_bsu"/>
</dbReference>
<proteinExistence type="predicted"/>
<sequence>MKSTIRLGGFAIFLALLNAGPVSAETGGVVHIELPATGVTLHERPDDRLRVTSYGLYHGVYLRGKGSDIFTRRTRYHGLTVSPRGDRIAGQLEDFAADGRDEVVLLDRGTWAEKRVKTVRQPWMTDWLRWSPDGRYLVGTERKSLTSTKSEVSGFSILDTKKLTYRQAKVTDANPEAFFEWTPGARSVISWLEGEIKEYWLDGRLRRSLKVGNTPDGEYAFSPSGRRLLTGCPYEEDPDVCVVSWPQGKIIKKVNFPAESLFGWWDERHFVALVGKGRDFQVVVAGLDGKPVRVLADLDEKAVKTANVYLVYTRA</sequence>
<accession>A0A366M721</accession>
<feature type="chain" id="PRO_5016602928" evidence="1">
    <location>
        <begin position="25"/>
        <end position="315"/>
    </location>
</feature>
<reference evidence="2 3" key="1">
    <citation type="submission" date="2018-06" db="EMBL/GenBank/DDBJ databases">
        <title>Sphaerisporangium craniellae sp. nov., isolated from a marine sponge in the South China Sea.</title>
        <authorList>
            <person name="Li L."/>
        </authorList>
    </citation>
    <scope>NUCLEOTIDE SEQUENCE [LARGE SCALE GENOMIC DNA]</scope>
    <source>
        <strain evidence="2 3">LHW63015</strain>
    </source>
</reference>
<dbReference type="Gene3D" id="2.120.10.30">
    <property type="entry name" value="TolB, C-terminal domain"/>
    <property type="match status" value="1"/>
</dbReference>
<evidence type="ECO:0000313" key="2">
    <source>
        <dbReference type="EMBL" id="RBQ21996.1"/>
    </source>
</evidence>
<dbReference type="Proteomes" id="UP000253303">
    <property type="component" value="Unassembled WGS sequence"/>
</dbReference>
<gene>
    <name evidence="2" type="ORF">DP939_04840</name>
</gene>
<feature type="signal peptide" evidence="1">
    <location>
        <begin position="1"/>
        <end position="24"/>
    </location>
</feature>
<dbReference type="EMBL" id="QMEY01000001">
    <property type="protein sequence ID" value="RBQ21996.1"/>
    <property type="molecule type" value="Genomic_DNA"/>
</dbReference>
<name>A0A366M721_9ACTN</name>
<dbReference type="OrthoDB" id="3521109at2"/>
<keyword evidence="3" id="KW-1185">Reference proteome</keyword>
<dbReference type="InterPro" id="IPR011042">
    <property type="entry name" value="6-blade_b-propeller_TolB-like"/>
</dbReference>